<name>A0ACB5ULT5_9FIRM</name>
<evidence type="ECO:0000313" key="1">
    <source>
        <dbReference type="EMBL" id="GMQ63524.1"/>
    </source>
</evidence>
<sequence length="135" mass="15631">MFSKRLKLLRLNKNLSQKNLATYLNISPSTIGMYEQGRRQPDQETLQKLANYFNVNIDYLLGRTNNPVPLDSSDNNINHNKEIDQKINDLIKEVEKTDGLMFSGGPMDEPTREVLLKMLRTTKDMAEKMNENNKK</sequence>
<reference evidence="1" key="1">
    <citation type="submission" date="2023-09" db="EMBL/GenBank/DDBJ databases">
        <title>Vallitalea sediminicola and Vallitalea maricola sp. nov., anaerobic bacteria isolated from marine sediment.</title>
        <authorList>
            <person name="Hirano S."/>
            <person name="Maeda A."/>
            <person name="Terahara T."/>
            <person name="Mori K."/>
            <person name="Hamada M."/>
            <person name="Matsumoto R."/>
            <person name="Kobayashi T."/>
        </authorList>
    </citation>
    <scope>NUCLEOTIDE SEQUENCE</scope>
    <source>
        <strain evidence="1">AN17-2</strain>
    </source>
</reference>
<dbReference type="Proteomes" id="UP001374599">
    <property type="component" value="Unassembled WGS sequence"/>
</dbReference>
<accession>A0ACB5ULT5</accession>
<proteinExistence type="predicted"/>
<protein>
    <submittedName>
        <fullName evidence="1">Uncharacterized protein</fullName>
    </submittedName>
</protein>
<keyword evidence="2" id="KW-1185">Reference proteome</keyword>
<evidence type="ECO:0000313" key="2">
    <source>
        <dbReference type="Proteomes" id="UP001374599"/>
    </source>
</evidence>
<organism evidence="1 2">
    <name type="scientific">Vallitalea maricola</name>
    <dbReference type="NCBI Taxonomy" id="3074433"/>
    <lineage>
        <taxon>Bacteria</taxon>
        <taxon>Bacillati</taxon>
        <taxon>Bacillota</taxon>
        <taxon>Clostridia</taxon>
        <taxon>Lachnospirales</taxon>
        <taxon>Vallitaleaceae</taxon>
        <taxon>Vallitalea</taxon>
    </lineage>
</organism>
<dbReference type="EMBL" id="BTPU01000044">
    <property type="protein sequence ID" value="GMQ63524.1"/>
    <property type="molecule type" value="Genomic_DNA"/>
</dbReference>
<comment type="caution">
    <text evidence="1">The sequence shown here is derived from an EMBL/GenBank/DDBJ whole genome shotgun (WGS) entry which is preliminary data.</text>
</comment>
<gene>
    <name evidence="1" type="ORF">AN2V17_27580</name>
</gene>